<dbReference type="InterPro" id="IPR002641">
    <property type="entry name" value="PNPLA_dom"/>
</dbReference>
<feature type="active site" description="Nucleophile" evidence="4">
    <location>
        <position position="36"/>
    </location>
</feature>
<proteinExistence type="predicted"/>
<dbReference type="EMBL" id="LWDL01000017">
    <property type="protein sequence ID" value="OQW51845.1"/>
    <property type="molecule type" value="Genomic_DNA"/>
</dbReference>
<dbReference type="STRING" id="1827387.A4S15_09780"/>
<protein>
    <recommendedName>
        <fullName evidence="5">PNPLA domain-containing protein</fullName>
    </recommendedName>
</protein>
<dbReference type="Proteomes" id="UP000192872">
    <property type="component" value="Unassembled WGS sequence"/>
</dbReference>
<dbReference type="PANTHER" id="PTHR14226">
    <property type="entry name" value="NEUROPATHY TARGET ESTERASE/SWISS CHEESE D.MELANOGASTER"/>
    <property type="match status" value="1"/>
</dbReference>
<keyword evidence="3 4" id="KW-0443">Lipid metabolism</keyword>
<dbReference type="InterPro" id="IPR016035">
    <property type="entry name" value="Acyl_Trfase/lysoPLipase"/>
</dbReference>
<sequence length="274" mass="28930">MGLALGSGGARGFGIIPVLEAFDDLGVRPVAIAGTSMGAILGAAYAAGFSGSDLRSHVLRIFRNRRQVTSYLLEARVGRFVDFFGGLGNPVMVDGERLLERFWPVGMPADFSELAIPFTAVAANLLARDEAQLSSGPLISAVAASLAIPGIVRPVERDGLVLIDGFVVNPVPVDVVARRADKVIAVDASGGDQPHLVRTTSLPNAYQALYQAASIMEQRLMRAKFASTPPDVHLAPHVGSFGALDFLKAPTILRAAEPIREAAKRAIHALLEGM</sequence>
<dbReference type="PANTHER" id="PTHR14226:SF76">
    <property type="entry name" value="NTE FAMILY PROTEIN RSSA"/>
    <property type="match status" value="1"/>
</dbReference>
<evidence type="ECO:0000256" key="3">
    <source>
        <dbReference type="ARBA" id="ARBA00023098"/>
    </source>
</evidence>
<reference evidence="6 7" key="1">
    <citation type="journal article" date="2017" name="Water Res.">
        <title>Comammox in drinking water systems.</title>
        <authorList>
            <person name="Wang Y."/>
            <person name="Ma L."/>
            <person name="Mao Y."/>
            <person name="Jiang X."/>
            <person name="Xia Y."/>
            <person name="Yu K."/>
            <person name="Li B."/>
            <person name="Zhang T."/>
        </authorList>
    </citation>
    <scope>NUCLEOTIDE SEQUENCE [LARGE SCALE GENOMIC DNA]</scope>
    <source>
        <strain evidence="6">SG_bin8</strain>
    </source>
</reference>
<dbReference type="Pfam" id="PF01734">
    <property type="entry name" value="Patatin"/>
    <property type="match status" value="1"/>
</dbReference>
<keyword evidence="2 4" id="KW-0442">Lipid degradation</keyword>
<evidence type="ECO:0000256" key="4">
    <source>
        <dbReference type="PROSITE-ProRule" id="PRU01161"/>
    </source>
</evidence>
<accession>A0A1W9HWM4</accession>
<feature type="domain" description="PNPLA" evidence="5">
    <location>
        <begin position="3"/>
        <end position="177"/>
    </location>
</feature>
<evidence type="ECO:0000256" key="1">
    <source>
        <dbReference type="ARBA" id="ARBA00022801"/>
    </source>
</evidence>
<organism evidence="6 7">
    <name type="scientific">Candidatus Raskinella chloraquaticus</name>
    <dbReference type="NCBI Taxonomy" id="1951219"/>
    <lineage>
        <taxon>Bacteria</taxon>
        <taxon>Pseudomonadati</taxon>
        <taxon>Pseudomonadota</taxon>
        <taxon>Alphaproteobacteria</taxon>
        <taxon>Hyphomicrobiales</taxon>
        <taxon>Phreatobacteraceae</taxon>
        <taxon>Candidatus Raskinella</taxon>
    </lineage>
</organism>
<comment type="caution">
    <text evidence="6">The sequence shown here is derived from an EMBL/GenBank/DDBJ whole genome shotgun (WGS) entry which is preliminary data.</text>
</comment>
<feature type="short sequence motif" description="GXSXG" evidence="4">
    <location>
        <begin position="34"/>
        <end position="38"/>
    </location>
</feature>
<dbReference type="GO" id="GO:0016787">
    <property type="term" value="F:hydrolase activity"/>
    <property type="evidence" value="ECO:0007669"/>
    <property type="project" value="UniProtKB-UniRule"/>
</dbReference>
<feature type="active site" description="Proton acceptor" evidence="4">
    <location>
        <position position="164"/>
    </location>
</feature>
<evidence type="ECO:0000313" key="7">
    <source>
        <dbReference type="Proteomes" id="UP000192872"/>
    </source>
</evidence>
<evidence type="ECO:0000259" key="5">
    <source>
        <dbReference type="PROSITE" id="PS51635"/>
    </source>
</evidence>
<name>A0A1W9HWM4_9HYPH</name>
<dbReference type="PROSITE" id="PS51635">
    <property type="entry name" value="PNPLA"/>
    <property type="match status" value="1"/>
</dbReference>
<dbReference type="AlphaFoldDB" id="A0A1W9HWM4"/>
<dbReference type="InterPro" id="IPR050301">
    <property type="entry name" value="NTE"/>
</dbReference>
<comment type="caution">
    <text evidence="4">Lacks conserved residue(s) required for the propagation of feature annotation.</text>
</comment>
<dbReference type="SUPFAM" id="SSF52151">
    <property type="entry name" value="FabD/lysophospholipase-like"/>
    <property type="match status" value="1"/>
</dbReference>
<dbReference type="Gene3D" id="3.40.1090.10">
    <property type="entry name" value="Cytosolic phospholipase A2 catalytic domain"/>
    <property type="match status" value="2"/>
</dbReference>
<gene>
    <name evidence="6" type="ORF">A4S15_09780</name>
</gene>
<keyword evidence="1 4" id="KW-0378">Hydrolase</keyword>
<dbReference type="GO" id="GO:0016042">
    <property type="term" value="P:lipid catabolic process"/>
    <property type="evidence" value="ECO:0007669"/>
    <property type="project" value="UniProtKB-UniRule"/>
</dbReference>
<evidence type="ECO:0000256" key="2">
    <source>
        <dbReference type="ARBA" id="ARBA00022963"/>
    </source>
</evidence>
<evidence type="ECO:0000313" key="6">
    <source>
        <dbReference type="EMBL" id="OQW51845.1"/>
    </source>
</evidence>